<feature type="region of interest" description="Disordered" evidence="3">
    <location>
        <begin position="1"/>
        <end position="30"/>
    </location>
</feature>
<feature type="region of interest" description="Disordered" evidence="3">
    <location>
        <begin position="416"/>
        <end position="435"/>
    </location>
</feature>
<accession>A0A8H7XTN1</accession>
<dbReference type="Pfam" id="PF01285">
    <property type="entry name" value="TEA"/>
    <property type="match status" value="1"/>
</dbReference>
<dbReference type="EMBL" id="JAFIQS010000008">
    <property type="protein sequence ID" value="KAG5166807.1"/>
    <property type="molecule type" value="Genomic_DNA"/>
</dbReference>
<comment type="caution">
    <text evidence="5">The sequence shown here is derived from an EMBL/GenBank/DDBJ whole genome shotgun (WGS) entry which is preliminary data.</text>
</comment>
<gene>
    <name evidence="5" type="ORF">JR316_008897</name>
</gene>
<evidence type="ECO:0000256" key="1">
    <source>
        <dbReference type="ARBA" id="ARBA00008421"/>
    </source>
</evidence>
<evidence type="ECO:0000313" key="5">
    <source>
        <dbReference type="EMBL" id="KAG5166807.1"/>
    </source>
</evidence>
<name>A0A8H7XTN1_PSICU</name>
<comment type="similarity">
    <text evidence="1">Belongs to the TEC1 family.</text>
</comment>
<dbReference type="InterPro" id="IPR038096">
    <property type="entry name" value="TEA/ATTS_sf"/>
</dbReference>
<dbReference type="InterPro" id="IPR000818">
    <property type="entry name" value="TEA/ATTS_dom"/>
</dbReference>
<dbReference type="Gene3D" id="6.10.20.40">
    <property type="entry name" value="TEA/ATTS domain"/>
    <property type="match status" value="1"/>
</dbReference>
<dbReference type="OrthoDB" id="10006572at2759"/>
<evidence type="ECO:0000256" key="2">
    <source>
        <dbReference type="PROSITE-ProRule" id="PRU00505"/>
    </source>
</evidence>
<dbReference type="PROSITE" id="PS51088">
    <property type="entry name" value="TEA_2"/>
    <property type="match status" value="1"/>
</dbReference>
<protein>
    <recommendedName>
        <fullName evidence="4">TEA domain-containing protein</fullName>
    </recommendedName>
</protein>
<dbReference type="AlphaFoldDB" id="A0A8H7XTN1"/>
<reference evidence="5" key="1">
    <citation type="submission" date="2021-02" db="EMBL/GenBank/DDBJ databases">
        <title>Psilocybe cubensis genome.</title>
        <authorList>
            <person name="Mckernan K.J."/>
            <person name="Crawford S."/>
            <person name="Trippe A."/>
            <person name="Kane L.T."/>
            <person name="Mclaughlin S."/>
        </authorList>
    </citation>
    <scope>NUCLEOTIDE SEQUENCE [LARGE SCALE GENOMIC DNA]</scope>
    <source>
        <strain evidence="5">MGC-MH-2018</strain>
    </source>
</reference>
<sequence length="435" mass="48246">MSAPFCHQFSPSSTGQDGRRRPGGRQIDTGRKTYKLCTKSQTKKREPVWPPLLESALLEGLALYVPTSTKDPRLLLRFPRRNVCISKHIQAKTGKYRTPKQVGSRLQQLRETCCDKYILDLIGSKDFQRDRGSSSERTVSESSFSTSSYEVGLVHSEPTTPTSPDAPKGLFPAFSTQYTTAVALTLYEFDYRTAQTAMRPVISLDLDETALSIPSSSTPGFIHAAEVRSSGPISQCSPVISFTSNRFSTEAQYRCVSDVYIDGNQVYSMPAHLQLCSASSDGMIVYKMELGNDVWAILTRDSDVYSSYTMTQNIFTVSTGTIHDEIPVFSISYTLERGFNAPEYGSTDIIQRPIAAYETQWATNASSGAQPDYGYGIDLSPESPLAYSFPETVDLGYQVPQVPQLSVFYPPSNEYLGHPQDTEDFQSYYDPSGPL</sequence>
<feature type="DNA-binding region" description="TEA" evidence="2">
    <location>
        <begin position="42"/>
        <end position="116"/>
    </location>
</feature>
<dbReference type="PRINTS" id="PR00065">
    <property type="entry name" value="TEADOMAIN"/>
</dbReference>
<organism evidence="5">
    <name type="scientific">Psilocybe cubensis</name>
    <name type="common">Psychedelic mushroom</name>
    <name type="synonym">Stropharia cubensis</name>
    <dbReference type="NCBI Taxonomy" id="181762"/>
    <lineage>
        <taxon>Eukaryota</taxon>
        <taxon>Fungi</taxon>
        <taxon>Dikarya</taxon>
        <taxon>Basidiomycota</taxon>
        <taxon>Agaricomycotina</taxon>
        <taxon>Agaricomycetes</taxon>
        <taxon>Agaricomycetidae</taxon>
        <taxon>Agaricales</taxon>
        <taxon>Agaricineae</taxon>
        <taxon>Strophariaceae</taxon>
        <taxon>Psilocybe</taxon>
    </lineage>
</organism>
<dbReference type="GO" id="GO:0003700">
    <property type="term" value="F:DNA-binding transcription factor activity"/>
    <property type="evidence" value="ECO:0007669"/>
    <property type="project" value="InterPro"/>
</dbReference>
<dbReference type="SMART" id="SM00426">
    <property type="entry name" value="TEA"/>
    <property type="match status" value="1"/>
</dbReference>
<proteinExistence type="inferred from homology"/>
<evidence type="ECO:0000259" key="4">
    <source>
        <dbReference type="PROSITE" id="PS51088"/>
    </source>
</evidence>
<evidence type="ECO:0000256" key="3">
    <source>
        <dbReference type="SAM" id="MobiDB-lite"/>
    </source>
</evidence>
<feature type="domain" description="TEA" evidence="4">
    <location>
        <begin position="42"/>
        <end position="116"/>
    </location>
</feature>